<accession>A0A511AKF1</accession>
<dbReference type="EMBL" id="BJUW01000006">
    <property type="protein sequence ID" value="GEK86377.1"/>
    <property type="molecule type" value="Genomic_DNA"/>
</dbReference>
<reference evidence="4 5" key="1">
    <citation type="submission" date="2019-07" db="EMBL/GenBank/DDBJ databases">
        <title>Whole genome shotgun sequence of Microbacterium aerolatum NBRC 103071.</title>
        <authorList>
            <person name="Hosoyama A."/>
            <person name="Uohara A."/>
            <person name="Ohji S."/>
            <person name="Ichikawa N."/>
        </authorList>
    </citation>
    <scope>NUCLEOTIDE SEQUENCE [LARGE SCALE GENOMIC DNA]</scope>
    <source>
        <strain evidence="4 5">NBRC 103071</strain>
    </source>
</reference>
<feature type="domain" description="FAD-binding" evidence="3">
    <location>
        <begin position="20"/>
        <end position="345"/>
    </location>
</feature>
<dbReference type="InterPro" id="IPR036188">
    <property type="entry name" value="FAD/NAD-bd_sf"/>
</dbReference>
<dbReference type="PRINTS" id="PR00420">
    <property type="entry name" value="RNGMNOXGNASE"/>
</dbReference>
<dbReference type="RefSeq" id="WP_147039004.1">
    <property type="nucleotide sequence ID" value="NZ_BJUW01000006.1"/>
</dbReference>
<sequence>MLIATKLQDQLDAQREDRLRALIAGAGVAGLTLAALLRKQGLHPVLIERMPRMEHPGYMLALMPTVDPALNDLGVHDEYLARSAPLARYSFRSHRGRTLRTDDLGAMLQIHGDYQGIDRGALSEVLTSGGCPVSFDTTVTAIDHEVWFSSGERASFDLVVAADGIHSRTRDLLDVGEVATLDTGWAGWVTWSDALGDDPALGEELWGDGFFLGAYPVKDRLGIFLGGPVDELDIGPAAFAARVRDAAPEIGPRLRSALDAVTADPEPYLWPLTDVRAERWVDTDRHTVLLGDAASGFLPTAGIGAGMAMESAWMLGRMLAHADRTNLAALLTEWERVQKPRVESAQSNSRMLAKLMFRRGRVIAWLRETAMRLMTVRSVLGPIVRLVADQPDPDEVAKRVLSGR</sequence>
<dbReference type="OrthoDB" id="3356051at2"/>
<dbReference type="Proteomes" id="UP000321225">
    <property type="component" value="Unassembled WGS sequence"/>
</dbReference>
<evidence type="ECO:0000259" key="3">
    <source>
        <dbReference type="Pfam" id="PF01494"/>
    </source>
</evidence>
<keyword evidence="5" id="KW-1185">Reference proteome</keyword>
<comment type="caution">
    <text evidence="4">The sequence shown here is derived from an EMBL/GenBank/DDBJ whole genome shotgun (WGS) entry which is preliminary data.</text>
</comment>
<dbReference type="PANTHER" id="PTHR13789:SF309">
    <property type="entry name" value="PUTATIVE (AFU_ORTHOLOGUE AFUA_6G14510)-RELATED"/>
    <property type="match status" value="1"/>
</dbReference>
<keyword evidence="1" id="KW-0560">Oxidoreductase</keyword>
<dbReference type="GO" id="GO:0004497">
    <property type="term" value="F:monooxygenase activity"/>
    <property type="evidence" value="ECO:0007669"/>
    <property type="project" value="UniProtKB-KW"/>
</dbReference>
<dbReference type="Gene3D" id="3.50.50.60">
    <property type="entry name" value="FAD/NAD(P)-binding domain"/>
    <property type="match status" value="1"/>
</dbReference>
<dbReference type="GO" id="GO:0071949">
    <property type="term" value="F:FAD binding"/>
    <property type="evidence" value="ECO:0007669"/>
    <property type="project" value="InterPro"/>
</dbReference>
<organism evidence="4 5">
    <name type="scientific">Microbacterium aerolatum</name>
    <dbReference type="NCBI Taxonomy" id="153731"/>
    <lineage>
        <taxon>Bacteria</taxon>
        <taxon>Bacillati</taxon>
        <taxon>Actinomycetota</taxon>
        <taxon>Actinomycetes</taxon>
        <taxon>Micrococcales</taxon>
        <taxon>Microbacteriaceae</taxon>
        <taxon>Microbacterium</taxon>
    </lineage>
</organism>
<dbReference type="InterPro" id="IPR002938">
    <property type="entry name" value="FAD-bd"/>
</dbReference>
<dbReference type="Pfam" id="PF01494">
    <property type="entry name" value="FAD_binding_3"/>
    <property type="match status" value="1"/>
</dbReference>
<gene>
    <name evidence="4" type="ORF">MAE01_15530</name>
</gene>
<evidence type="ECO:0000313" key="5">
    <source>
        <dbReference type="Proteomes" id="UP000321225"/>
    </source>
</evidence>
<evidence type="ECO:0000256" key="2">
    <source>
        <dbReference type="ARBA" id="ARBA00023033"/>
    </source>
</evidence>
<keyword evidence="2 4" id="KW-0503">Monooxygenase</keyword>
<evidence type="ECO:0000313" key="4">
    <source>
        <dbReference type="EMBL" id="GEK86377.1"/>
    </source>
</evidence>
<dbReference type="AlphaFoldDB" id="A0A511AKF1"/>
<proteinExistence type="predicted"/>
<dbReference type="SUPFAM" id="SSF51905">
    <property type="entry name" value="FAD/NAD(P)-binding domain"/>
    <property type="match status" value="1"/>
</dbReference>
<protein>
    <submittedName>
        <fullName evidence="4">Monooxygenase</fullName>
    </submittedName>
</protein>
<name>A0A511AKF1_9MICO</name>
<dbReference type="InterPro" id="IPR050493">
    <property type="entry name" value="FAD-dep_Monooxygenase_BioMet"/>
</dbReference>
<evidence type="ECO:0000256" key="1">
    <source>
        <dbReference type="ARBA" id="ARBA00023002"/>
    </source>
</evidence>
<dbReference type="PANTHER" id="PTHR13789">
    <property type="entry name" value="MONOOXYGENASE"/>
    <property type="match status" value="1"/>
</dbReference>